<evidence type="ECO:0000256" key="6">
    <source>
        <dbReference type="ARBA" id="ARBA00023242"/>
    </source>
</evidence>
<feature type="region of interest" description="Disordered" evidence="9">
    <location>
        <begin position="1"/>
        <end position="22"/>
    </location>
</feature>
<gene>
    <name evidence="10" type="ORF">ASIM_LOCUS3183</name>
</gene>
<keyword evidence="6" id="KW-0539">Nucleus</keyword>
<feature type="compositionally biased region" description="Basic and acidic residues" evidence="9">
    <location>
        <begin position="9"/>
        <end position="18"/>
    </location>
</feature>
<evidence type="ECO:0000313" key="10">
    <source>
        <dbReference type="EMBL" id="VDK21259.1"/>
    </source>
</evidence>
<sequence length="123" mass="14039">MSEEDAEQTMERNGDHKSVSQPKHSVVIRVDLCDAELSQMICKTLSVDKEPARSTATRLLSTEDNFLVAQISSTDRKYLQKSVDNFFDMCDLAKQTYDVIGRYQLNNKDEAVSKKRMKTTVKN</sequence>
<proteinExistence type="inferred from homology"/>
<keyword evidence="4" id="KW-0963">Cytoplasm</keyword>
<dbReference type="Proteomes" id="UP000267096">
    <property type="component" value="Unassembled WGS sequence"/>
</dbReference>
<evidence type="ECO:0000256" key="1">
    <source>
        <dbReference type="ARBA" id="ARBA00004123"/>
    </source>
</evidence>
<dbReference type="OrthoDB" id="10025739at2759"/>
<dbReference type="EMBL" id="UYRR01004763">
    <property type="protein sequence ID" value="VDK21259.1"/>
    <property type="molecule type" value="Genomic_DNA"/>
</dbReference>
<keyword evidence="11" id="KW-1185">Reference proteome</keyword>
<evidence type="ECO:0000256" key="7">
    <source>
        <dbReference type="ARBA" id="ARBA00053047"/>
    </source>
</evidence>
<dbReference type="Gene3D" id="3.30.310.50">
    <property type="entry name" value="Alpha-D-phosphohexomutase, C-terminal domain"/>
    <property type="match status" value="1"/>
</dbReference>
<evidence type="ECO:0000313" key="11">
    <source>
        <dbReference type="Proteomes" id="UP000267096"/>
    </source>
</evidence>
<keyword evidence="5" id="KW-0819">tRNA processing</keyword>
<protein>
    <recommendedName>
        <fullName evidence="8">L antigen family member 3</fullName>
    </recommendedName>
</protein>
<dbReference type="FunFam" id="3.30.310.50:FF:000005">
    <property type="entry name" value="L antigen family member 3"/>
    <property type="match status" value="1"/>
</dbReference>
<accession>A0A3P6NEW1</accession>
<evidence type="ECO:0000256" key="3">
    <source>
        <dbReference type="ARBA" id="ARBA00007073"/>
    </source>
</evidence>
<dbReference type="PANTHER" id="PTHR31283">
    <property type="entry name" value="EKC/KEOPS COMPLEX SUBUNIT PCC1 FAMILY MEMBER"/>
    <property type="match status" value="1"/>
</dbReference>
<dbReference type="Pfam" id="PF09341">
    <property type="entry name" value="Pcc1"/>
    <property type="match status" value="1"/>
</dbReference>
<evidence type="ECO:0000256" key="5">
    <source>
        <dbReference type="ARBA" id="ARBA00022694"/>
    </source>
</evidence>
<dbReference type="PANTHER" id="PTHR31283:SF5">
    <property type="entry name" value="EKC_KEOPS COMPLEX SUBUNIT LAGE3"/>
    <property type="match status" value="1"/>
</dbReference>
<dbReference type="GO" id="GO:0005634">
    <property type="term" value="C:nucleus"/>
    <property type="evidence" value="ECO:0007669"/>
    <property type="project" value="UniProtKB-SubCell"/>
</dbReference>
<organism evidence="10 11">
    <name type="scientific">Anisakis simplex</name>
    <name type="common">Herring worm</name>
    <dbReference type="NCBI Taxonomy" id="6269"/>
    <lineage>
        <taxon>Eukaryota</taxon>
        <taxon>Metazoa</taxon>
        <taxon>Ecdysozoa</taxon>
        <taxon>Nematoda</taxon>
        <taxon>Chromadorea</taxon>
        <taxon>Rhabditida</taxon>
        <taxon>Spirurina</taxon>
        <taxon>Ascaridomorpha</taxon>
        <taxon>Ascaridoidea</taxon>
        <taxon>Anisakidae</taxon>
        <taxon>Anisakis</taxon>
        <taxon>Anisakis simplex complex</taxon>
    </lineage>
</organism>
<dbReference type="GO" id="GO:0005737">
    <property type="term" value="C:cytoplasm"/>
    <property type="evidence" value="ECO:0007669"/>
    <property type="project" value="UniProtKB-SubCell"/>
</dbReference>
<evidence type="ECO:0000256" key="8">
    <source>
        <dbReference type="ARBA" id="ARBA00076355"/>
    </source>
</evidence>
<dbReference type="AlphaFoldDB" id="A0A3P6NEW1"/>
<dbReference type="InterPro" id="IPR015419">
    <property type="entry name" value="CTAG/Pcc1"/>
</dbReference>
<comment type="similarity">
    <text evidence="3">Belongs to the CTAG/PCC1 family.</text>
</comment>
<evidence type="ECO:0000256" key="2">
    <source>
        <dbReference type="ARBA" id="ARBA00004496"/>
    </source>
</evidence>
<name>A0A3P6NEW1_ANISI</name>
<comment type="function">
    <text evidence="7">Component of the EKC/KEOPS complex that is required for the formation of a threonylcarbamoyl group on adenosine at position 37 (t(6)A37) in tRNAs that read codons beginning with adenine. The complex is probably involved in the transfer of the threonylcarbamoyl moiety of threonylcarbamoyl-AMP (TC-AMP) to the N6 group of A37. LAGE3 functions as a dimerization module for the complex.</text>
</comment>
<comment type="subcellular location">
    <subcellularLocation>
        <location evidence="2">Cytoplasm</location>
    </subcellularLocation>
    <subcellularLocation>
        <location evidence="1">Nucleus</location>
    </subcellularLocation>
</comment>
<evidence type="ECO:0000256" key="9">
    <source>
        <dbReference type="SAM" id="MobiDB-lite"/>
    </source>
</evidence>
<dbReference type="GO" id="GO:0008033">
    <property type="term" value="P:tRNA processing"/>
    <property type="evidence" value="ECO:0007669"/>
    <property type="project" value="UniProtKB-KW"/>
</dbReference>
<dbReference type="GO" id="GO:0070525">
    <property type="term" value="P:tRNA threonylcarbamoyladenosine metabolic process"/>
    <property type="evidence" value="ECO:0007669"/>
    <property type="project" value="TreeGrafter"/>
</dbReference>
<dbReference type="GO" id="GO:0000408">
    <property type="term" value="C:EKC/KEOPS complex"/>
    <property type="evidence" value="ECO:0007669"/>
    <property type="project" value="TreeGrafter"/>
</dbReference>
<reference evidence="10 11" key="1">
    <citation type="submission" date="2018-11" db="EMBL/GenBank/DDBJ databases">
        <authorList>
            <consortium name="Pathogen Informatics"/>
        </authorList>
    </citation>
    <scope>NUCLEOTIDE SEQUENCE [LARGE SCALE GENOMIC DNA]</scope>
</reference>
<evidence type="ECO:0000256" key="4">
    <source>
        <dbReference type="ARBA" id="ARBA00022490"/>
    </source>
</evidence>